<feature type="non-terminal residue" evidence="2">
    <location>
        <position position="1"/>
    </location>
</feature>
<proteinExistence type="predicted"/>
<feature type="coiled-coil region" evidence="1">
    <location>
        <begin position="3"/>
        <end position="32"/>
    </location>
</feature>
<protein>
    <submittedName>
        <fullName evidence="2">Uncharacterized protein</fullName>
    </submittedName>
</protein>
<evidence type="ECO:0000256" key="1">
    <source>
        <dbReference type="SAM" id="Coils"/>
    </source>
</evidence>
<organism evidence="2 3">
    <name type="scientific">Streblomastix strix</name>
    <dbReference type="NCBI Taxonomy" id="222440"/>
    <lineage>
        <taxon>Eukaryota</taxon>
        <taxon>Metamonada</taxon>
        <taxon>Preaxostyla</taxon>
        <taxon>Oxymonadida</taxon>
        <taxon>Streblomastigidae</taxon>
        <taxon>Streblomastix</taxon>
    </lineage>
</organism>
<reference evidence="2 3" key="1">
    <citation type="submission" date="2019-03" db="EMBL/GenBank/DDBJ databases">
        <title>Single cell metagenomics reveals metabolic interactions within the superorganism composed of flagellate Streblomastix strix and complex community of Bacteroidetes bacteria on its surface.</title>
        <authorList>
            <person name="Treitli S.C."/>
            <person name="Kolisko M."/>
            <person name="Husnik F."/>
            <person name="Keeling P."/>
            <person name="Hampl V."/>
        </authorList>
    </citation>
    <scope>NUCLEOTIDE SEQUENCE [LARGE SCALE GENOMIC DNA]</scope>
    <source>
        <strain evidence="2">ST1C</strain>
    </source>
</reference>
<sequence>QRILLEKQEKEKIEQEQREKELQEQKEREHQLFLQSYDVIDAICLCLAYLFYENREGIDWAFEADIPATLLFLFKDKLQTAKAVQEKHISITPIFTVRKTAIRTQRENDHKQAETIRISHKILNLCSSEHNQRMRLGVEQRIDQQRIY</sequence>
<dbReference type="EMBL" id="SNRW01014148">
    <property type="protein sequence ID" value="KAA6371800.1"/>
    <property type="molecule type" value="Genomic_DNA"/>
</dbReference>
<dbReference type="Proteomes" id="UP000324800">
    <property type="component" value="Unassembled WGS sequence"/>
</dbReference>
<dbReference type="AlphaFoldDB" id="A0A5J4UP64"/>
<evidence type="ECO:0000313" key="3">
    <source>
        <dbReference type="Proteomes" id="UP000324800"/>
    </source>
</evidence>
<name>A0A5J4UP64_9EUKA</name>
<comment type="caution">
    <text evidence="2">The sequence shown here is derived from an EMBL/GenBank/DDBJ whole genome shotgun (WGS) entry which is preliminary data.</text>
</comment>
<accession>A0A5J4UP64</accession>
<gene>
    <name evidence="2" type="ORF">EZS28_032672</name>
</gene>
<keyword evidence="1" id="KW-0175">Coiled coil</keyword>
<evidence type="ECO:0000313" key="2">
    <source>
        <dbReference type="EMBL" id="KAA6371800.1"/>
    </source>
</evidence>